<keyword evidence="1" id="KW-1133">Transmembrane helix</keyword>
<accession>A0A7R9D7R5</accession>
<reference evidence="2" key="1">
    <citation type="submission" date="2020-11" db="EMBL/GenBank/DDBJ databases">
        <authorList>
            <person name="Tran Van P."/>
        </authorList>
    </citation>
    <scope>NUCLEOTIDE SEQUENCE</scope>
</reference>
<gene>
    <name evidence="2" type="ORF">TPSB3V08_LOCUS6962</name>
</gene>
<sequence>MLGAKTVTCRHTIHTLQAPRRPRSDWERRRGYQRGLIAQGYRIKEESTGSLRSSFVHTVPSLVFLFTVGVFLYDHNPQINFLKRKWMKNLAKLPSHYVDTSAILWDFLWGVKHQPAQPRIPVDFVYLSVTGACAVALLASVGRPRVVVKLLTTSATLGVENLLRVANNYLHRMKALLPQSCTRNNCFAGISEQKQETILARLHDLVNKYEQNIFLQSQIDLIDVRQRRPMEK</sequence>
<protein>
    <submittedName>
        <fullName evidence="2">Uncharacterized protein</fullName>
    </submittedName>
</protein>
<proteinExistence type="predicted"/>
<evidence type="ECO:0000256" key="1">
    <source>
        <dbReference type="SAM" id="Phobius"/>
    </source>
</evidence>
<feature type="transmembrane region" description="Helical" evidence="1">
    <location>
        <begin position="54"/>
        <end position="73"/>
    </location>
</feature>
<dbReference type="AlphaFoldDB" id="A0A7R9D7R5"/>
<organism evidence="2">
    <name type="scientific">Timema poppense</name>
    <name type="common">Walking stick</name>
    <dbReference type="NCBI Taxonomy" id="170557"/>
    <lineage>
        <taxon>Eukaryota</taxon>
        <taxon>Metazoa</taxon>
        <taxon>Ecdysozoa</taxon>
        <taxon>Arthropoda</taxon>
        <taxon>Hexapoda</taxon>
        <taxon>Insecta</taxon>
        <taxon>Pterygota</taxon>
        <taxon>Neoptera</taxon>
        <taxon>Polyneoptera</taxon>
        <taxon>Phasmatodea</taxon>
        <taxon>Timematodea</taxon>
        <taxon>Timematoidea</taxon>
        <taxon>Timematidae</taxon>
        <taxon>Timema</taxon>
    </lineage>
</organism>
<dbReference type="EMBL" id="OD004288">
    <property type="protein sequence ID" value="CAD7409678.1"/>
    <property type="molecule type" value="Genomic_DNA"/>
</dbReference>
<evidence type="ECO:0000313" key="2">
    <source>
        <dbReference type="EMBL" id="CAD7409678.1"/>
    </source>
</evidence>
<name>A0A7R9D7R5_TIMPO</name>
<keyword evidence="1" id="KW-0812">Transmembrane</keyword>
<feature type="transmembrane region" description="Helical" evidence="1">
    <location>
        <begin position="124"/>
        <end position="141"/>
    </location>
</feature>
<keyword evidence="1" id="KW-0472">Membrane</keyword>